<dbReference type="AlphaFoldDB" id="A0A1W0X0V1"/>
<evidence type="ECO:0000313" key="3">
    <source>
        <dbReference type="EMBL" id="OQV21071.1"/>
    </source>
</evidence>
<keyword evidence="1" id="KW-0472">Membrane</keyword>
<comment type="subcellular location">
    <subcellularLocation>
        <location evidence="1">Mitochondrion inner membrane</location>
        <topology evidence="1">Peripheral membrane protein</topology>
        <orientation evidence="1">Intermembrane side</orientation>
    </subcellularLocation>
</comment>
<name>A0A1W0X0V1_HYPEX</name>
<protein>
    <recommendedName>
        <fullName evidence="1">Mitochondrial import inner membrane translocase subunit</fullName>
    </recommendedName>
</protein>
<dbReference type="Gene3D" id="1.10.287.810">
    <property type="entry name" value="Mitochondrial import inner membrane translocase subunit tim13 like domains"/>
    <property type="match status" value="1"/>
</dbReference>
<reference evidence="4" key="1">
    <citation type="submission" date="2017-01" db="EMBL/GenBank/DDBJ databases">
        <title>Comparative genomics of anhydrobiosis in the tardigrade Hypsibius dujardini.</title>
        <authorList>
            <person name="Yoshida Y."/>
            <person name="Koutsovoulos G."/>
            <person name="Laetsch D."/>
            <person name="Stevens L."/>
            <person name="Kumar S."/>
            <person name="Horikawa D."/>
            <person name="Ishino K."/>
            <person name="Komine S."/>
            <person name="Tomita M."/>
            <person name="Blaxter M."/>
            <person name="Arakawa K."/>
        </authorList>
    </citation>
    <scope>NUCLEOTIDE SEQUENCE [LARGE SCALE GENOMIC DNA]</scope>
    <source>
        <strain evidence="4">Z151</strain>
    </source>
</reference>
<evidence type="ECO:0000256" key="1">
    <source>
        <dbReference type="RuleBase" id="RU367043"/>
    </source>
</evidence>
<comment type="similarity">
    <text evidence="1">Belongs to the small Tim family.</text>
</comment>
<keyword evidence="4" id="KW-1185">Reference proteome</keyword>
<keyword evidence="1" id="KW-0811">Translocation</keyword>
<comment type="domain">
    <text evidence="1">The twin CX3C motif contains 4 conserved Cys residues that form 2 disulfide bonds in the mitochondrial intermembrane space.</text>
</comment>
<dbReference type="SUPFAM" id="SSF144122">
    <property type="entry name" value="Tim10-like"/>
    <property type="match status" value="1"/>
</dbReference>
<dbReference type="OrthoDB" id="344165at2759"/>
<organism evidence="3 4">
    <name type="scientific">Hypsibius exemplaris</name>
    <name type="common">Freshwater tardigrade</name>
    <dbReference type="NCBI Taxonomy" id="2072580"/>
    <lineage>
        <taxon>Eukaryota</taxon>
        <taxon>Metazoa</taxon>
        <taxon>Ecdysozoa</taxon>
        <taxon>Tardigrada</taxon>
        <taxon>Eutardigrada</taxon>
        <taxon>Parachela</taxon>
        <taxon>Hypsibioidea</taxon>
        <taxon>Hypsibiidae</taxon>
        <taxon>Hypsibius</taxon>
    </lineage>
</organism>
<dbReference type="InterPro" id="IPR035427">
    <property type="entry name" value="Tim10-like_dom_sf"/>
</dbReference>
<dbReference type="Pfam" id="PF02953">
    <property type="entry name" value="zf-Tim10_DDP"/>
    <property type="match status" value="1"/>
</dbReference>
<dbReference type="InterPro" id="IPR004217">
    <property type="entry name" value="Tim10-like"/>
</dbReference>
<comment type="caution">
    <text evidence="3">The sequence shown here is derived from an EMBL/GenBank/DDBJ whole genome shotgun (WGS) entry which is preliminary data.</text>
</comment>
<evidence type="ECO:0000313" key="4">
    <source>
        <dbReference type="Proteomes" id="UP000192578"/>
    </source>
</evidence>
<accession>A0A1W0X0V1</accession>
<keyword evidence="1" id="KW-0653">Protein transport</keyword>
<keyword evidence="1" id="KW-0813">Transport</keyword>
<gene>
    <name evidence="3" type="ORF">BV898_04835</name>
</gene>
<dbReference type="EMBL" id="MTYJ01000025">
    <property type="protein sequence ID" value="OQV21071.1"/>
    <property type="molecule type" value="Genomic_DNA"/>
</dbReference>
<keyword evidence="1" id="KW-0496">Mitochondrion</keyword>
<comment type="subunit">
    <text evidence="1">Heterohexamer.</text>
</comment>
<proteinExistence type="inferred from homology"/>
<sequence length="115" mass="13252">MITQSNLEVIIQVWDQIDPSISRILTRMSFENEHDLAANLDSDLQDFIQQQQQKAQLQSSAHKLTDMCWDRCIGDRPGQRLDAKTETCLSNCVERFIDASMFLVTRLQKNLQGHS</sequence>
<comment type="function">
    <text evidence="1">Mitochondrial intermembrane chaperone that participates in the import and insertion of some multi-pass transmembrane proteins into the mitochondrial inner membrane. Also required for the transfer of beta-barrel precursors from the TOM complex to the sorting and assembly machinery (SAM complex) of the outer membrane. Acts as a chaperone-like protein that protects the hydrophobic precursors from aggregation and guide them through the mitochondrial intermembrane space.</text>
</comment>
<dbReference type="GO" id="GO:0005743">
    <property type="term" value="C:mitochondrial inner membrane"/>
    <property type="evidence" value="ECO:0007669"/>
    <property type="project" value="UniProtKB-SubCell"/>
</dbReference>
<keyword evidence="1" id="KW-0999">Mitochondrion inner membrane</keyword>
<keyword evidence="1" id="KW-1015">Disulfide bond</keyword>
<dbReference type="GO" id="GO:0015031">
    <property type="term" value="P:protein transport"/>
    <property type="evidence" value="ECO:0007669"/>
    <property type="project" value="UniProtKB-KW"/>
</dbReference>
<feature type="domain" description="Tim10-like" evidence="2">
    <location>
        <begin position="47"/>
        <end position="109"/>
    </location>
</feature>
<evidence type="ECO:0000259" key="2">
    <source>
        <dbReference type="Pfam" id="PF02953"/>
    </source>
</evidence>
<dbReference type="Proteomes" id="UP000192578">
    <property type="component" value="Unassembled WGS sequence"/>
</dbReference>
<keyword evidence="1" id="KW-0143">Chaperone</keyword>